<comment type="caution">
    <text evidence="5">The sequence shown here is derived from an EMBL/GenBank/DDBJ whole genome shotgun (WGS) entry which is preliminary data.</text>
</comment>
<dbReference type="EMBL" id="RIBY02002001">
    <property type="protein sequence ID" value="KAH9826283.1"/>
    <property type="molecule type" value="Genomic_DNA"/>
</dbReference>
<dbReference type="PRINTS" id="PR00080">
    <property type="entry name" value="SDRFAMILY"/>
</dbReference>
<proteinExistence type="inferred from homology"/>
<gene>
    <name evidence="5" type="ORF">Tdes44962_MAKER03543</name>
</gene>
<keyword evidence="2" id="KW-0521">NADP</keyword>
<name>A0A9W7W0Y9_9PEZI</name>
<evidence type="ECO:0000256" key="2">
    <source>
        <dbReference type="ARBA" id="ARBA00022857"/>
    </source>
</evidence>
<evidence type="ECO:0000256" key="1">
    <source>
        <dbReference type="ARBA" id="ARBA00006484"/>
    </source>
</evidence>
<evidence type="ECO:0000313" key="6">
    <source>
        <dbReference type="Proteomes" id="UP001138500"/>
    </source>
</evidence>
<dbReference type="OrthoDB" id="1669814at2759"/>
<keyword evidence="6" id="KW-1185">Reference proteome</keyword>
<dbReference type="Proteomes" id="UP001138500">
    <property type="component" value="Unassembled WGS sequence"/>
</dbReference>
<evidence type="ECO:0000256" key="3">
    <source>
        <dbReference type="ARBA" id="ARBA00023002"/>
    </source>
</evidence>
<dbReference type="PANTHER" id="PTHR43008">
    <property type="entry name" value="BENZIL REDUCTASE"/>
    <property type="match status" value="1"/>
</dbReference>
<feature type="region of interest" description="Disordered" evidence="4">
    <location>
        <begin position="18"/>
        <end position="88"/>
    </location>
</feature>
<feature type="compositionally biased region" description="Polar residues" evidence="4">
    <location>
        <begin position="35"/>
        <end position="55"/>
    </location>
</feature>
<dbReference type="Gene3D" id="3.40.50.720">
    <property type="entry name" value="NAD(P)-binding Rossmann-like Domain"/>
    <property type="match status" value="1"/>
</dbReference>
<dbReference type="PRINTS" id="PR00081">
    <property type="entry name" value="GDHRDH"/>
</dbReference>
<keyword evidence="3" id="KW-0560">Oxidoreductase</keyword>
<dbReference type="InterPro" id="IPR002347">
    <property type="entry name" value="SDR_fam"/>
</dbReference>
<organism evidence="5 6">
    <name type="scientific">Teratosphaeria destructans</name>
    <dbReference type="NCBI Taxonomy" id="418781"/>
    <lineage>
        <taxon>Eukaryota</taxon>
        <taxon>Fungi</taxon>
        <taxon>Dikarya</taxon>
        <taxon>Ascomycota</taxon>
        <taxon>Pezizomycotina</taxon>
        <taxon>Dothideomycetes</taxon>
        <taxon>Dothideomycetidae</taxon>
        <taxon>Mycosphaerellales</taxon>
        <taxon>Teratosphaeriaceae</taxon>
        <taxon>Teratosphaeria</taxon>
    </lineage>
</organism>
<dbReference type="GO" id="GO:0016616">
    <property type="term" value="F:oxidoreductase activity, acting on the CH-OH group of donors, NAD or NADP as acceptor"/>
    <property type="evidence" value="ECO:0007669"/>
    <property type="project" value="UniProtKB-ARBA"/>
</dbReference>
<dbReference type="PANTHER" id="PTHR43008:SF10">
    <property type="entry name" value="CHAIN DEHYDROGENASE_OXIDOREDUCTASE, PUTATIVE (AFU_ORTHOLOGUE AFUA_2G15740)-RELATED"/>
    <property type="match status" value="1"/>
</dbReference>
<reference evidence="5 6" key="2">
    <citation type="journal article" date="2021" name="Curr. Genet.">
        <title>Genetic response to nitrogen starvation in the aggressive Eucalyptus foliar pathogen Teratosphaeria destructans.</title>
        <authorList>
            <person name="Havenga M."/>
            <person name="Wingfield B.D."/>
            <person name="Wingfield M.J."/>
            <person name="Dreyer L.L."/>
            <person name="Roets F."/>
            <person name="Aylward J."/>
        </authorList>
    </citation>
    <scope>NUCLEOTIDE SEQUENCE [LARGE SCALE GENOMIC DNA]</scope>
    <source>
        <strain evidence="5">CMW44962</strain>
    </source>
</reference>
<comment type="similarity">
    <text evidence="1">Belongs to the short-chain dehydrogenases/reductases (SDR) family.</text>
</comment>
<reference evidence="5 6" key="1">
    <citation type="journal article" date="2018" name="IMA Fungus">
        <title>IMA Genome-F 10: Nine draft genome sequences of Claviceps purpurea s.lat., including C. arundinis, C. humidiphila, and C. cf. spartinae, pseudomolecules for the pitch canker pathogen Fusarium circinatum, draft genome of Davidsoniella eucalypti, Grosmannia galeiformis, Quambalaria eucalypti, and Teratosphaeria destructans.</title>
        <authorList>
            <person name="Wingfield B.D."/>
            <person name="Liu M."/>
            <person name="Nguyen H.D."/>
            <person name="Lane F.A."/>
            <person name="Morgan S.W."/>
            <person name="De Vos L."/>
            <person name="Wilken P.M."/>
            <person name="Duong T.A."/>
            <person name="Aylward J."/>
            <person name="Coetzee M.P."/>
            <person name="Dadej K."/>
            <person name="De Beer Z.W."/>
            <person name="Findlay W."/>
            <person name="Havenga M."/>
            <person name="Kolarik M."/>
            <person name="Menzies J.G."/>
            <person name="Naidoo K."/>
            <person name="Pochopski O."/>
            <person name="Shoukouhi P."/>
            <person name="Santana Q.C."/>
            <person name="Seifert K.A."/>
            <person name="Soal N."/>
            <person name="Steenkamp E.T."/>
            <person name="Tatham C.T."/>
            <person name="van der Nest M.A."/>
            <person name="Wingfield M.J."/>
        </authorList>
    </citation>
    <scope>NUCLEOTIDE SEQUENCE [LARGE SCALE GENOMIC DNA]</scope>
    <source>
        <strain evidence="5">CMW44962</strain>
    </source>
</reference>
<dbReference type="InterPro" id="IPR036291">
    <property type="entry name" value="NAD(P)-bd_dom_sf"/>
</dbReference>
<evidence type="ECO:0000256" key="4">
    <source>
        <dbReference type="SAM" id="MobiDB-lite"/>
    </source>
</evidence>
<dbReference type="SUPFAM" id="SSF51735">
    <property type="entry name" value="NAD(P)-binding Rossmann-fold domains"/>
    <property type="match status" value="1"/>
</dbReference>
<dbReference type="GO" id="GO:0050664">
    <property type="term" value="F:oxidoreductase activity, acting on NAD(P)H, oxygen as acceptor"/>
    <property type="evidence" value="ECO:0007669"/>
    <property type="project" value="TreeGrafter"/>
</dbReference>
<dbReference type="PROSITE" id="PS00061">
    <property type="entry name" value="ADH_SHORT"/>
    <property type="match status" value="1"/>
</dbReference>
<dbReference type="FunFam" id="3.40.50.720:FF:000245">
    <property type="entry name" value="Short chain dehydrogenase, putative"/>
    <property type="match status" value="1"/>
</dbReference>
<dbReference type="InterPro" id="IPR020904">
    <property type="entry name" value="Sc_DH/Rdtase_CS"/>
</dbReference>
<protein>
    <submittedName>
        <fullName evidence="5">Short-chain dehydrogenase</fullName>
    </submittedName>
</protein>
<accession>A0A9W7W0Y9</accession>
<dbReference type="AlphaFoldDB" id="A0A9W7W0Y9"/>
<dbReference type="Pfam" id="PF13561">
    <property type="entry name" value="adh_short_C2"/>
    <property type="match status" value="1"/>
</dbReference>
<sequence>MKGLRSRSALRQAHAICAPAGRWTATRGHSGIRHATSQSMGHQSTVLGRTQQSSKLPRGGKQDGPGQVSTEHQAANAAPKRPDEIEPGVNKTFSRFDLSGTVHLVTGGGQGLGLAMAEGLAEAGGRVYCLDRCSEPSQHFTVAQERLLPYDGGRLFYKGVDITDTADLDKAITTIADEWGRLDGVIAAAGIQQITPAVDYTIEDAEKMLRVNFLGVLMTATSAARQMIKYKNHGAICLVASMSGMIANKGLISPVYNASKASVIQLARSLSMEWSKIQPDGRGGIRVNCLSPGHVVTPMVRKNFEEVEGLRQTWEAENMMGRISEPEEFKGAGLFLLSQASSFMTGNNLVIDGGHTAW</sequence>
<evidence type="ECO:0000313" key="5">
    <source>
        <dbReference type="EMBL" id="KAH9826283.1"/>
    </source>
</evidence>